<reference evidence="1" key="1">
    <citation type="submission" date="2018-10" db="EMBL/GenBank/DDBJ databases">
        <title>Hidden diversity of soil giant viruses.</title>
        <authorList>
            <person name="Schulz F."/>
            <person name="Alteio L."/>
            <person name="Goudeau D."/>
            <person name="Ryan E.M."/>
            <person name="Malmstrom R.R."/>
            <person name="Blanchard J."/>
            <person name="Woyke T."/>
        </authorList>
    </citation>
    <scope>NUCLEOTIDE SEQUENCE</scope>
    <source>
        <strain evidence="1">HAV1</strain>
    </source>
</reference>
<accession>A0A3G5A3H3</accession>
<gene>
    <name evidence="1" type="ORF">Harvfovirus14_5</name>
</gene>
<organism evidence="1">
    <name type="scientific">Harvfovirus sp</name>
    <dbReference type="NCBI Taxonomy" id="2487768"/>
    <lineage>
        <taxon>Viruses</taxon>
        <taxon>Varidnaviria</taxon>
        <taxon>Bamfordvirae</taxon>
        <taxon>Nucleocytoviricota</taxon>
        <taxon>Megaviricetes</taxon>
        <taxon>Imitervirales</taxon>
        <taxon>Mimiviridae</taxon>
        <taxon>Klosneuvirinae</taxon>
    </lineage>
</organism>
<name>A0A3G5A3H3_9VIRU</name>
<proteinExistence type="predicted"/>
<evidence type="ECO:0000313" key="1">
    <source>
        <dbReference type="EMBL" id="AYV81024.1"/>
    </source>
</evidence>
<protein>
    <submittedName>
        <fullName evidence="1">Uncharacterized protein</fullName>
    </submittedName>
</protein>
<sequence length="286" mass="33662">MSHVIHCNFNALTYSFGYIGNKCFYLSDFSFVDGNIQYVVYVCSKGYSGDWFIVEIDSKQYATNNVWGCGDSGTERKKFGGKIISGPLSSKPDGVEVFDGFNAFDIEKRNLIKKDVIARYLKEQDERQAREEAYERARNNFYRYRKMMLFLGPNGDTWQSRMLFNSQTKKYELYHYVDGQIWENIDNVTEFEDLSSAVNYLKEHIVLRDVRHPRNILDCTIYDSEDSEESDGYEEPRSLFNCQSYGKKMLEALQLEFQHTFNKKKNVDRSDNYPHYKPGKDFWFSI</sequence>
<dbReference type="EMBL" id="MK072256">
    <property type="protein sequence ID" value="AYV81024.1"/>
    <property type="molecule type" value="Genomic_DNA"/>
</dbReference>